<accession>A0A9X6SK92</accession>
<comment type="caution">
    <text evidence="3">The sequence shown here is derived from an EMBL/GenBank/DDBJ whole genome shotgun (WGS) entry which is preliminary data.</text>
</comment>
<evidence type="ECO:0000256" key="1">
    <source>
        <dbReference type="SAM" id="Phobius"/>
    </source>
</evidence>
<dbReference type="EMBL" id="NTXF01000002">
    <property type="protein sequence ID" value="PEX53761.1"/>
    <property type="molecule type" value="Genomic_DNA"/>
</dbReference>
<dbReference type="Proteomes" id="UP000220397">
    <property type="component" value="Unassembled WGS sequence"/>
</dbReference>
<keyword evidence="1" id="KW-0472">Membrane</keyword>
<name>A0A9X6SK92_BACTU</name>
<dbReference type="EMBL" id="NTUS01000001">
    <property type="protein sequence ID" value="PFB10581.1"/>
    <property type="molecule type" value="Genomic_DNA"/>
</dbReference>
<keyword evidence="1" id="KW-1133">Transmembrane helix</keyword>
<feature type="transmembrane region" description="Helical" evidence="1">
    <location>
        <begin position="105"/>
        <end position="122"/>
    </location>
</feature>
<protein>
    <recommendedName>
        <fullName evidence="6">Group-specific protein</fullName>
    </recommendedName>
</protein>
<dbReference type="AlphaFoldDB" id="A0A9X6SK92"/>
<proteinExistence type="predicted"/>
<reference evidence="4 5" key="1">
    <citation type="submission" date="2017-09" db="EMBL/GenBank/DDBJ databases">
        <title>Large-scale bioinformatics analysis of Bacillus genomes uncovers conserved roles of natural products in bacterial physiology.</title>
        <authorList>
            <consortium name="Agbiome Team Llc"/>
            <person name="Bleich R.M."/>
            <person name="Kirk G.J."/>
            <person name="Santa Maria K.C."/>
            <person name="Allen S.E."/>
            <person name="Farag S."/>
            <person name="Shank E.A."/>
            <person name="Bowers A."/>
        </authorList>
    </citation>
    <scope>NUCLEOTIDE SEQUENCE [LARGE SCALE GENOMIC DNA]</scope>
    <source>
        <strain evidence="2 5">AFS007900</strain>
        <strain evidence="3 4">AFS015413</strain>
    </source>
</reference>
<evidence type="ECO:0000313" key="3">
    <source>
        <dbReference type="EMBL" id="PFB10581.1"/>
    </source>
</evidence>
<evidence type="ECO:0000313" key="5">
    <source>
        <dbReference type="Proteomes" id="UP000220502"/>
    </source>
</evidence>
<feature type="transmembrane region" description="Helical" evidence="1">
    <location>
        <begin position="79"/>
        <end position="99"/>
    </location>
</feature>
<dbReference type="Proteomes" id="UP000220502">
    <property type="component" value="Unassembled WGS sequence"/>
</dbReference>
<evidence type="ECO:0008006" key="6">
    <source>
        <dbReference type="Google" id="ProtNLM"/>
    </source>
</evidence>
<keyword evidence="1" id="KW-0812">Transmembrane</keyword>
<evidence type="ECO:0000313" key="2">
    <source>
        <dbReference type="EMBL" id="PEX53761.1"/>
    </source>
</evidence>
<feature type="transmembrane region" description="Helical" evidence="1">
    <location>
        <begin position="20"/>
        <end position="38"/>
    </location>
</feature>
<gene>
    <name evidence="3" type="ORF">CN398_00120</name>
    <name evidence="2" type="ORF">CN461_01455</name>
</gene>
<organism evidence="3 4">
    <name type="scientific">Bacillus thuringiensis</name>
    <dbReference type="NCBI Taxonomy" id="1428"/>
    <lineage>
        <taxon>Bacteria</taxon>
        <taxon>Bacillati</taxon>
        <taxon>Bacillota</taxon>
        <taxon>Bacilli</taxon>
        <taxon>Bacillales</taxon>
        <taxon>Bacillaceae</taxon>
        <taxon>Bacillus</taxon>
        <taxon>Bacillus cereus group</taxon>
    </lineage>
</organism>
<sequence>MNMLLKGTLFMITLDRLLNVTIYLGGFLLFISFITFVIKRGPDLLFFQFGISLFFGAQIITGMKFFHNYGFSFHSKLELLIFILYVIGIITCILFFFHFQNPYRIFLLICSCLFLTGSNYYFKETLKFNKKFPKQHKTFLNTQEEDSFPKEVRKFSEDYNTIIKNEFYEIPMIPTELHITSKTDSSRSTSFLVELQTNENEITDDSVQLTQSDRFYVVLNTPKTKIARIVYEGQNFFTFTVTLKALNLQQEPEIHNMFLEIDKRRAMNLLNFEIKAHTKEWKVTFKNDSSHSDLPITFTFEKRTGKL</sequence>
<feature type="transmembrane region" description="Helical" evidence="1">
    <location>
        <begin position="44"/>
        <end position="67"/>
    </location>
</feature>
<evidence type="ECO:0000313" key="4">
    <source>
        <dbReference type="Proteomes" id="UP000220397"/>
    </source>
</evidence>